<dbReference type="Gene3D" id="2.60.120.1440">
    <property type="match status" value="1"/>
</dbReference>
<organism evidence="3 4">
    <name type="scientific">Stratiformator vulcanicus</name>
    <dbReference type="NCBI Taxonomy" id="2527980"/>
    <lineage>
        <taxon>Bacteria</taxon>
        <taxon>Pseudomonadati</taxon>
        <taxon>Planctomycetota</taxon>
        <taxon>Planctomycetia</taxon>
        <taxon>Planctomycetales</taxon>
        <taxon>Planctomycetaceae</taxon>
        <taxon>Stratiformator</taxon>
    </lineage>
</organism>
<accession>A0A517R5F5</accession>
<dbReference type="Gene3D" id="2.60.120.200">
    <property type="match status" value="1"/>
</dbReference>
<reference evidence="3 4" key="1">
    <citation type="submission" date="2019-02" db="EMBL/GenBank/DDBJ databases">
        <title>Deep-cultivation of Planctomycetes and their phenomic and genomic characterization uncovers novel biology.</title>
        <authorList>
            <person name="Wiegand S."/>
            <person name="Jogler M."/>
            <person name="Boedeker C."/>
            <person name="Pinto D."/>
            <person name="Vollmers J."/>
            <person name="Rivas-Marin E."/>
            <person name="Kohn T."/>
            <person name="Peeters S.H."/>
            <person name="Heuer A."/>
            <person name="Rast P."/>
            <person name="Oberbeckmann S."/>
            <person name="Bunk B."/>
            <person name="Jeske O."/>
            <person name="Meyerdierks A."/>
            <person name="Storesund J.E."/>
            <person name="Kallscheuer N."/>
            <person name="Luecker S."/>
            <person name="Lage O.M."/>
            <person name="Pohl T."/>
            <person name="Merkel B.J."/>
            <person name="Hornburger P."/>
            <person name="Mueller R.-W."/>
            <person name="Bruemmer F."/>
            <person name="Labrenz M."/>
            <person name="Spormann A.M."/>
            <person name="Op den Camp H."/>
            <person name="Overmann J."/>
            <person name="Amann R."/>
            <person name="Jetten M.S.M."/>
            <person name="Mascher T."/>
            <person name="Medema M.H."/>
            <person name="Devos D.P."/>
            <person name="Kaster A.-K."/>
            <person name="Ovreas L."/>
            <person name="Rohde M."/>
            <person name="Galperin M.Y."/>
            <person name="Jogler C."/>
        </authorList>
    </citation>
    <scope>NUCLEOTIDE SEQUENCE [LARGE SCALE GENOMIC DNA]</scope>
    <source>
        <strain evidence="3 4">Pan189</strain>
    </source>
</reference>
<evidence type="ECO:0000256" key="1">
    <source>
        <dbReference type="SAM" id="Phobius"/>
    </source>
</evidence>
<gene>
    <name evidence="3" type="ORF">Pan189_35290</name>
</gene>
<dbReference type="KEGG" id="svp:Pan189_35290"/>
<dbReference type="AlphaFoldDB" id="A0A517R5F5"/>
<dbReference type="InterPro" id="IPR012373">
    <property type="entry name" value="Ferrdict_sens_TM"/>
</dbReference>
<dbReference type="EMBL" id="CP036268">
    <property type="protein sequence ID" value="QDT39126.1"/>
    <property type="molecule type" value="Genomic_DNA"/>
</dbReference>
<evidence type="ECO:0000313" key="4">
    <source>
        <dbReference type="Proteomes" id="UP000317318"/>
    </source>
</evidence>
<evidence type="ECO:0000259" key="2">
    <source>
        <dbReference type="Pfam" id="PF04773"/>
    </source>
</evidence>
<dbReference type="RefSeq" id="WP_145365292.1">
    <property type="nucleotide sequence ID" value="NZ_CP036268.1"/>
</dbReference>
<dbReference type="InterPro" id="IPR006860">
    <property type="entry name" value="FecR"/>
</dbReference>
<dbReference type="PANTHER" id="PTHR30273">
    <property type="entry name" value="PERIPLASMIC SIGNAL SENSOR AND SIGMA FACTOR ACTIVATOR FECR-RELATED"/>
    <property type="match status" value="1"/>
</dbReference>
<proteinExistence type="predicted"/>
<keyword evidence="4" id="KW-1185">Reference proteome</keyword>
<keyword evidence="1" id="KW-0812">Transmembrane</keyword>
<dbReference type="InterPro" id="IPR013320">
    <property type="entry name" value="ConA-like_dom_sf"/>
</dbReference>
<dbReference type="GO" id="GO:0016989">
    <property type="term" value="F:sigma factor antagonist activity"/>
    <property type="evidence" value="ECO:0007669"/>
    <property type="project" value="TreeGrafter"/>
</dbReference>
<keyword evidence="1" id="KW-1133">Transmembrane helix</keyword>
<feature type="domain" description="FecR protein" evidence="2">
    <location>
        <begin position="144"/>
        <end position="222"/>
    </location>
</feature>
<feature type="transmembrane region" description="Helical" evidence="1">
    <location>
        <begin position="80"/>
        <end position="102"/>
    </location>
</feature>
<protein>
    <submittedName>
        <fullName evidence="3">FecR protein</fullName>
    </submittedName>
</protein>
<dbReference type="Pfam" id="PF13385">
    <property type="entry name" value="Laminin_G_3"/>
    <property type="match status" value="1"/>
</dbReference>
<evidence type="ECO:0000313" key="3">
    <source>
        <dbReference type="EMBL" id="QDT39126.1"/>
    </source>
</evidence>
<dbReference type="OrthoDB" id="258532at2"/>
<sequence length="518" mass="57144">MNKPATRAELLQLLGGLTNDQLSATERSRLEEVVASDPKARLIYVEYMDQHVRLREAAGALPTASLSVSRRRGPLTNRHSVIYALTVACTLLAGVGLGIYGWSYRTVAELVAASPGALTVDGTLFNDAGSLRISELTLDHGLARIRMKGGAELAIEGPASLALINGTTVRLQYGLLSVLAEGEARDFVVQTPTAQVTDLGTAFTINARPEAAMEVHVQEGEVDLATSSKSIRLSEGSAARVSEDESRFNLIPVDREIHFDPRRVASLSDIVQEEVQAELKERRSRNDPDLLLYYSFDPNSIDENAVVSNQAFGRSDFGYGQAEGVRLVQGRYKNDTALRFDRGEEFTRVMVDVANSNRFRGFRGNLSVAIWFRCDPKVARAQTLLARSGHLGSNWGFRRQQRGQSERTRLKLDYWGPGAPELWADTDVGDGKWHSAVATFSSLRPKRTVIRFYVDGRLEAVSPVVGHFDEENRPLVIGGRSFGDIAHKNDKMFSGDISMVQIYQRVLSPEEISDTFSP</sequence>
<dbReference type="Proteomes" id="UP000317318">
    <property type="component" value="Chromosome"/>
</dbReference>
<dbReference type="PANTHER" id="PTHR30273:SF2">
    <property type="entry name" value="PROTEIN FECR"/>
    <property type="match status" value="1"/>
</dbReference>
<dbReference type="Pfam" id="PF04773">
    <property type="entry name" value="FecR"/>
    <property type="match status" value="1"/>
</dbReference>
<name>A0A517R5F5_9PLAN</name>
<keyword evidence="1" id="KW-0472">Membrane</keyword>
<dbReference type="SUPFAM" id="SSF49899">
    <property type="entry name" value="Concanavalin A-like lectins/glucanases"/>
    <property type="match status" value="1"/>
</dbReference>